<accession>X0UAH6</accession>
<dbReference type="PANTHER" id="PTHR40730:SF4">
    <property type="entry name" value="TRANSCRIPTIONAL REGULATOR"/>
    <property type="match status" value="1"/>
</dbReference>
<organism evidence="1">
    <name type="scientific">marine sediment metagenome</name>
    <dbReference type="NCBI Taxonomy" id="412755"/>
    <lineage>
        <taxon>unclassified sequences</taxon>
        <taxon>metagenomes</taxon>
        <taxon>ecological metagenomes</taxon>
    </lineage>
</organism>
<evidence type="ECO:0008006" key="2">
    <source>
        <dbReference type="Google" id="ProtNLM"/>
    </source>
</evidence>
<dbReference type="PANTHER" id="PTHR40730">
    <property type="entry name" value="TRANSCRIPTIONAL REGULATOR PROTEIN-LIKE PROTEIN"/>
    <property type="match status" value="1"/>
</dbReference>
<proteinExistence type="predicted"/>
<sequence length="121" mass="14096">MYLLPQEIEVWYIIPAIRKELSKQLVKKHGFSYEKTGNILGISKAAISQYLSNKRANKVKLTDEIKKQVKKTADILAKQPEKAIQEIERILKIMKEKRCSCDVCKKFNKDVIKHCNCKPNY</sequence>
<comment type="caution">
    <text evidence="1">The sequence shown here is derived from an EMBL/GenBank/DDBJ whole genome shotgun (WGS) entry which is preliminary data.</text>
</comment>
<protein>
    <recommendedName>
        <fullName evidence="2">HTH cro/C1-type domain-containing protein</fullName>
    </recommendedName>
</protein>
<reference evidence="1" key="1">
    <citation type="journal article" date="2014" name="Front. Microbiol.">
        <title>High frequency of phylogenetically diverse reductive dehalogenase-homologous genes in deep subseafloor sedimentary metagenomes.</title>
        <authorList>
            <person name="Kawai M."/>
            <person name="Futagami T."/>
            <person name="Toyoda A."/>
            <person name="Takaki Y."/>
            <person name="Nishi S."/>
            <person name="Hori S."/>
            <person name="Arai W."/>
            <person name="Tsubouchi T."/>
            <person name="Morono Y."/>
            <person name="Uchiyama I."/>
            <person name="Ito T."/>
            <person name="Fujiyama A."/>
            <person name="Inagaki F."/>
            <person name="Takami H."/>
        </authorList>
    </citation>
    <scope>NUCLEOTIDE SEQUENCE</scope>
    <source>
        <strain evidence="1">Expedition CK06-06</strain>
    </source>
</reference>
<dbReference type="AlphaFoldDB" id="X0UAH6"/>
<name>X0UAH6_9ZZZZ</name>
<evidence type="ECO:0000313" key="1">
    <source>
        <dbReference type="EMBL" id="GAF85470.1"/>
    </source>
</evidence>
<gene>
    <name evidence="1" type="ORF">S01H1_07198</name>
</gene>
<dbReference type="EMBL" id="BARS01003713">
    <property type="protein sequence ID" value="GAF85470.1"/>
    <property type="molecule type" value="Genomic_DNA"/>
</dbReference>